<dbReference type="Proteomes" id="UP000438429">
    <property type="component" value="Unassembled WGS sequence"/>
</dbReference>
<gene>
    <name evidence="1" type="ORF">F2P81_005022</name>
</gene>
<evidence type="ECO:0000313" key="1">
    <source>
        <dbReference type="EMBL" id="KAF0043685.1"/>
    </source>
</evidence>
<organism evidence="1 2">
    <name type="scientific">Scophthalmus maximus</name>
    <name type="common">Turbot</name>
    <name type="synonym">Psetta maxima</name>
    <dbReference type="NCBI Taxonomy" id="52904"/>
    <lineage>
        <taxon>Eukaryota</taxon>
        <taxon>Metazoa</taxon>
        <taxon>Chordata</taxon>
        <taxon>Craniata</taxon>
        <taxon>Vertebrata</taxon>
        <taxon>Euteleostomi</taxon>
        <taxon>Actinopterygii</taxon>
        <taxon>Neopterygii</taxon>
        <taxon>Teleostei</taxon>
        <taxon>Neoteleostei</taxon>
        <taxon>Acanthomorphata</taxon>
        <taxon>Carangaria</taxon>
        <taxon>Pleuronectiformes</taxon>
        <taxon>Pleuronectoidei</taxon>
        <taxon>Scophthalmidae</taxon>
        <taxon>Scophthalmus</taxon>
    </lineage>
</organism>
<comment type="caution">
    <text evidence="1">The sequence shown here is derived from an EMBL/GenBank/DDBJ whole genome shotgun (WGS) entry which is preliminary data.</text>
</comment>
<sequence length="75" mass="8500">MCHLHYCLVSSPPPGQIVADPSHHQLLILQFVYVSPRRSLKQSPTSSVDTHLTSLLDIKLTVHSHDFLERSTKRV</sequence>
<dbReference type="EMBL" id="VEVO01000004">
    <property type="protein sequence ID" value="KAF0043685.1"/>
    <property type="molecule type" value="Genomic_DNA"/>
</dbReference>
<proteinExistence type="predicted"/>
<accession>A0A6A4TEP8</accession>
<protein>
    <submittedName>
        <fullName evidence="1">Uncharacterized protein</fullName>
    </submittedName>
</protein>
<dbReference type="AlphaFoldDB" id="A0A6A4TEP8"/>
<name>A0A6A4TEP8_SCOMX</name>
<evidence type="ECO:0000313" key="2">
    <source>
        <dbReference type="Proteomes" id="UP000438429"/>
    </source>
</evidence>
<reference evidence="1 2" key="1">
    <citation type="submission" date="2019-06" db="EMBL/GenBank/DDBJ databases">
        <title>Draft genomes of female and male turbot (Scophthalmus maximus).</title>
        <authorList>
            <person name="Xu H."/>
            <person name="Xu X.-W."/>
            <person name="Shao C."/>
            <person name="Chen S."/>
        </authorList>
    </citation>
    <scope>NUCLEOTIDE SEQUENCE [LARGE SCALE GENOMIC DNA]</scope>
    <source>
        <strain evidence="1">Ysfricsl-2016a</strain>
        <tissue evidence="1">Blood</tissue>
    </source>
</reference>